<feature type="active site" evidence="9">
    <location>
        <position position="489"/>
    </location>
</feature>
<evidence type="ECO:0000256" key="5">
    <source>
        <dbReference type="ARBA" id="ARBA00022691"/>
    </source>
</evidence>
<evidence type="ECO:0000256" key="7">
    <source>
        <dbReference type="ARBA" id="ARBA00023242"/>
    </source>
</evidence>
<dbReference type="GO" id="GO:0032259">
    <property type="term" value="P:methylation"/>
    <property type="evidence" value="ECO:0007669"/>
    <property type="project" value="UniProtKB-KW"/>
</dbReference>
<keyword evidence="5 9" id="KW-0949">S-adenosyl-L-methionine</keyword>
<dbReference type="InterPro" id="IPR000953">
    <property type="entry name" value="Chromo/chromo_shadow_dom"/>
</dbReference>
<comment type="subcellular location">
    <subcellularLocation>
        <location evidence="1">Nucleus</location>
    </subcellularLocation>
</comment>
<dbReference type="AlphaFoldDB" id="A0AAW2BW17"/>
<dbReference type="InterPro" id="IPR001525">
    <property type="entry name" value="C5_MeTfrase"/>
</dbReference>
<dbReference type="Pfam" id="PF01426">
    <property type="entry name" value="BAH"/>
    <property type="match status" value="1"/>
</dbReference>
<dbReference type="GO" id="GO:0044027">
    <property type="term" value="P:negative regulation of gene expression via chromosomal CpG island methylation"/>
    <property type="evidence" value="ECO:0007669"/>
    <property type="project" value="TreeGrafter"/>
</dbReference>
<dbReference type="InterPro" id="IPR023780">
    <property type="entry name" value="Chromo_domain"/>
</dbReference>
<dbReference type="CDD" id="cd04716">
    <property type="entry name" value="BAH_plantDCM_I"/>
    <property type="match status" value="1"/>
</dbReference>
<keyword evidence="14" id="KW-1185">Reference proteome</keyword>
<dbReference type="SUPFAM" id="SSF54160">
    <property type="entry name" value="Chromo domain-like"/>
    <property type="match status" value="1"/>
</dbReference>
<keyword evidence="4 9" id="KW-0808">Transferase</keyword>
<dbReference type="Gene3D" id="2.30.30.490">
    <property type="match status" value="1"/>
</dbReference>
<dbReference type="Pfam" id="PF00145">
    <property type="entry name" value="DNA_methylase"/>
    <property type="match status" value="1"/>
</dbReference>
<dbReference type="Pfam" id="PF00385">
    <property type="entry name" value="Chromo"/>
    <property type="match status" value="1"/>
</dbReference>
<dbReference type="Gene3D" id="3.90.120.10">
    <property type="entry name" value="DNA Methylase, subunit A, domain 2"/>
    <property type="match status" value="1"/>
</dbReference>
<dbReference type="GO" id="GO:0003886">
    <property type="term" value="F:DNA (cytosine-5-)-methyltransferase activity"/>
    <property type="evidence" value="ECO:0007669"/>
    <property type="project" value="UniProtKB-EC"/>
</dbReference>
<dbReference type="InterPro" id="IPR001025">
    <property type="entry name" value="BAH_dom"/>
</dbReference>
<dbReference type="PROSITE" id="PS51679">
    <property type="entry name" value="SAM_MT_C5"/>
    <property type="match status" value="1"/>
</dbReference>
<dbReference type="PANTHER" id="PTHR10629">
    <property type="entry name" value="CYTOSINE-SPECIFIC METHYLTRANSFERASE"/>
    <property type="match status" value="1"/>
</dbReference>
<evidence type="ECO:0000256" key="8">
    <source>
        <dbReference type="ARBA" id="ARBA00047422"/>
    </source>
</evidence>
<dbReference type="InterPro" id="IPR043151">
    <property type="entry name" value="BAH_sf"/>
</dbReference>
<dbReference type="PRINTS" id="PR00105">
    <property type="entry name" value="C5METTRFRASE"/>
</dbReference>
<comment type="catalytic activity">
    <reaction evidence="8">
        <text>a 2'-deoxycytidine in DNA + S-adenosyl-L-methionine = a 5-methyl-2'-deoxycytidine in DNA + S-adenosyl-L-homocysteine + H(+)</text>
        <dbReference type="Rhea" id="RHEA:13681"/>
        <dbReference type="Rhea" id="RHEA-COMP:11369"/>
        <dbReference type="Rhea" id="RHEA-COMP:11370"/>
        <dbReference type="ChEBI" id="CHEBI:15378"/>
        <dbReference type="ChEBI" id="CHEBI:57856"/>
        <dbReference type="ChEBI" id="CHEBI:59789"/>
        <dbReference type="ChEBI" id="CHEBI:85452"/>
        <dbReference type="ChEBI" id="CHEBI:85454"/>
        <dbReference type="EC" id="2.1.1.37"/>
    </reaction>
</comment>
<sequence>MLPLTQRWKVHLSGQRKLKNKAILSNCQTLSLNSLKSQMAKKSKERENEELISPLVPTKRRKNANRDTTNSDVCFVGKPLSATEASDRWPHRYQSKSKVKREEVAGSKEKGSKSEEKEVLQARCHYSQAMIDGSIYNLNDDAYVQAEDGKPNYIARIIELFEGIDRELYFTAQWFYRAEDTVIKDHAELIDRRRVFLSDIKDENPLNCIVSKVKIVLVSPDVDLVTKEKTIPPCDLYYDMKYSLSYLTFANIVIDNLEQSKTERSRSSISSDTKSNHPIGDAIVAIEESKKSEMTLLDLYSGCGAMSTGLSIGAVISGVKLLPRWAVDINPHACESLRLNHAKTEVRNEAAEDFLALLKAWTKLCEDFSLFGSDQLPEQNFDLERADDNDNDEEDDNDDGDEGSMVPDVDFEVQNLLAVCYGDPNKIKKPGLYFKVRWKGYGSSEDTWEPIEGLSQCKEKLKEFVMKGYKSKILPLPGDVDFICGGPPCQGVSGFNRFRNQEAPLDDVKNRQLLVFMDIIEHLKPRYVLMENVVDILKFAGGFLGRYAIGRLVSMNYQARLGMMAAGSYGLPQFRMRVFLWGACPTEKLPQYPLPTHKVNARKFIPNEFEEIHVGSIIDEHCMLQEALCLENAISDLPPVTNDESEDIRKYGTAARTEFQRYIRLKRNDMVSYMADVQSVPQTSMLYDHRPLKLSKDDLDRVCLIPKKKGANFRDLPGVLVGPDNKVEWDPSMERVMLPSGKPLVPEYAMSFVQRRGISTKPFGRLWWDEIVPTVVTRAEPHKKTLLHPLQDRVLTIRENARLQGFPDCYQLSGPVKERYIQVGNAVAFPVALALGYTFGLACQGLSNDQPVTTVPLKFPNCLAPSSLAQT</sequence>
<dbReference type="EC" id="2.1.1.37" evidence="2"/>
<evidence type="ECO:0000256" key="4">
    <source>
        <dbReference type="ARBA" id="ARBA00022679"/>
    </source>
</evidence>
<protein>
    <recommendedName>
        <fullName evidence="2">DNA (cytosine-5-)-methyltransferase</fullName>
        <ecNumber evidence="2">2.1.1.37</ecNumber>
    </recommendedName>
</protein>
<dbReference type="InterPro" id="IPR050390">
    <property type="entry name" value="C5-Methyltransferase"/>
</dbReference>
<proteinExistence type="inferred from homology"/>
<evidence type="ECO:0000256" key="6">
    <source>
        <dbReference type="ARBA" id="ARBA00023125"/>
    </source>
</evidence>
<dbReference type="Proteomes" id="UP001459277">
    <property type="component" value="Unassembled WGS sequence"/>
</dbReference>
<dbReference type="SMART" id="SM00439">
    <property type="entry name" value="BAH"/>
    <property type="match status" value="1"/>
</dbReference>
<feature type="compositionally biased region" description="Basic and acidic residues" evidence="10">
    <location>
        <begin position="100"/>
        <end position="115"/>
    </location>
</feature>
<evidence type="ECO:0000256" key="1">
    <source>
        <dbReference type="ARBA" id="ARBA00004123"/>
    </source>
</evidence>
<dbReference type="PROSITE" id="PS00598">
    <property type="entry name" value="CHROMO_1"/>
    <property type="match status" value="1"/>
</dbReference>
<comment type="caution">
    <text evidence="13">The sequence shown here is derived from an EMBL/GenBank/DDBJ whole genome shotgun (WGS) entry which is preliminary data.</text>
</comment>
<evidence type="ECO:0000256" key="3">
    <source>
        <dbReference type="ARBA" id="ARBA00022603"/>
    </source>
</evidence>
<dbReference type="FunFam" id="2.30.30.490:FF:000011">
    <property type="entry name" value="DNA (cytosine-5)-methyltransferase 1"/>
    <property type="match status" value="1"/>
</dbReference>
<feature type="domain" description="BAH" evidence="12">
    <location>
        <begin position="134"/>
        <end position="253"/>
    </location>
</feature>
<gene>
    <name evidence="13" type="ORF">SO802_025027</name>
</gene>
<feature type="region of interest" description="Disordered" evidence="10">
    <location>
        <begin position="38"/>
        <end position="70"/>
    </location>
</feature>
<dbReference type="Gene3D" id="3.40.50.150">
    <property type="entry name" value="Vaccinia Virus protein VP39"/>
    <property type="match status" value="1"/>
</dbReference>
<dbReference type="InterPro" id="IPR016197">
    <property type="entry name" value="Chromo-like_dom_sf"/>
</dbReference>
<dbReference type="GO" id="GO:0003682">
    <property type="term" value="F:chromatin binding"/>
    <property type="evidence" value="ECO:0007669"/>
    <property type="project" value="InterPro"/>
</dbReference>
<evidence type="ECO:0000313" key="14">
    <source>
        <dbReference type="Proteomes" id="UP001459277"/>
    </source>
</evidence>
<dbReference type="FunFam" id="3.90.120.10:FF:000003">
    <property type="entry name" value="DNA (cytosine-5)-methyltransferase 1"/>
    <property type="match status" value="1"/>
</dbReference>
<comment type="similarity">
    <text evidence="9">Belongs to the class I-like SAM-binding methyltransferase superfamily. C5-methyltransferase family.</text>
</comment>
<evidence type="ECO:0000259" key="11">
    <source>
        <dbReference type="PROSITE" id="PS50013"/>
    </source>
</evidence>
<dbReference type="InterPro" id="IPR023779">
    <property type="entry name" value="Chromodomain_CS"/>
</dbReference>
<feature type="compositionally biased region" description="Acidic residues" evidence="10">
    <location>
        <begin position="389"/>
        <end position="402"/>
    </location>
</feature>
<evidence type="ECO:0000256" key="10">
    <source>
        <dbReference type="SAM" id="MobiDB-lite"/>
    </source>
</evidence>
<evidence type="ECO:0000256" key="2">
    <source>
        <dbReference type="ARBA" id="ARBA00011975"/>
    </source>
</evidence>
<evidence type="ECO:0000256" key="9">
    <source>
        <dbReference type="PROSITE-ProRule" id="PRU01016"/>
    </source>
</evidence>
<organism evidence="13 14">
    <name type="scientific">Lithocarpus litseifolius</name>
    <dbReference type="NCBI Taxonomy" id="425828"/>
    <lineage>
        <taxon>Eukaryota</taxon>
        <taxon>Viridiplantae</taxon>
        <taxon>Streptophyta</taxon>
        <taxon>Embryophyta</taxon>
        <taxon>Tracheophyta</taxon>
        <taxon>Spermatophyta</taxon>
        <taxon>Magnoliopsida</taxon>
        <taxon>eudicotyledons</taxon>
        <taxon>Gunneridae</taxon>
        <taxon>Pentapetalae</taxon>
        <taxon>rosids</taxon>
        <taxon>fabids</taxon>
        <taxon>Fagales</taxon>
        <taxon>Fagaceae</taxon>
        <taxon>Lithocarpus</taxon>
    </lineage>
</organism>
<name>A0AAW2BW17_9ROSI</name>
<dbReference type="PROSITE" id="PS50013">
    <property type="entry name" value="CHROMO_2"/>
    <property type="match status" value="1"/>
</dbReference>
<reference evidence="13 14" key="1">
    <citation type="submission" date="2024-01" db="EMBL/GenBank/DDBJ databases">
        <title>A telomere-to-telomere, gap-free genome of sweet tea (Lithocarpus litseifolius).</title>
        <authorList>
            <person name="Zhou J."/>
        </authorList>
    </citation>
    <scope>NUCLEOTIDE SEQUENCE [LARGE SCALE GENOMIC DNA]</scope>
    <source>
        <strain evidence="13">Zhou-2022a</strain>
        <tissue evidence="13">Leaf</tissue>
    </source>
</reference>
<dbReference type="GO" id="GO:0003677">
    <property type="term" value="F:DNA binding"/>
    <property type="evidence" value="ECO:0007669"/>
    <property type="project" value="UniProtKB-KW"/>
</dbReference>
<keyword evidence="7" id="KW-0539">Nucleus</keyword>
<evidence type="ECO:0000313" key="13">
    <source>
        <dbReference type="EMBL" id="KAK9990042.1"/>
    </source>
</evidence>
<evidence type="ECO:0000259" key="12">
    <source>
        <dbReference type="PROSITE" id="PS51038"/>
    </source>
</evidence>
<dbReference type="InterPro" id="IPR029063">
    <property type="entry name" value="SAM-dependent_MTases_sf"/>
</dbReference>
<dbReference type="GO" id="GO:0005634">
    <property type="term" value="C:nucleus"/>
    <property type="evidence" value="ECO:0007669"/>
    <property type="project" value="UniProtKB-SubCell"/>
</dbReference>
<dbReference type="SMART" id="SM00298">
    <property type="entry name" value="CHROMO"/>
    <property type="match status" value="1"/>
</dbReference>
<accession>A0AAW2BW17</accession>
<dbReference type="EMBL" id="JAZDWU010000009">
    <property type="protein sequence ID" value="KAK9990042.1"/>
    <property type="molecule type" value="Genomic_DNA"/>
</dbReference>
<dbReference type="PROSITE" id="PS51038">
    <property type="entry name" value="BAH"/>
    <property type="match status" value="1"/>
</dbReference>
<dbReference type="PANTHER" id="PTHR10629:SF42">
    <property type="entry name" value="DNA (CYTOSINE-5)-METHYLTRANSFERASE CMT1-RELATED"/>
    <property type="match status" value="1"/>
</dbReference>
<dbReference type="SUPFAM" id="SSF53335">
    <property type="entry name" value="S-adenosyl-L-methionine-dependent methyltransferases"/>
    <property type="match status" value="1"/>
</dbReference>
<feature type="region of interest" description="Disordered" evidence="10">
    <location>
        <begin position="384"/>
        <end position="405"/>
    </location>
</feature>
<keyword evidence="6" id="KW-0238">DNA-binding</keyword>
<feature type="domain" description="Chromo" evidence="11">
    <location>
        <begin position="411"/>
        <end position="464"/>
    </location>
</feature>
<keyword evidence="3 9" id="KW-0489">Methyltransferase</keyword>
<feature type="region of interest" description="Disordered" evidence="10">
    <location>
        <begin position="86"/>
        <end position="115"/>
    </location>
</feature>
<dbReference type="CDD" id="cd18635">
    <property type="entry name" value="CD_CMT3_like"/>
    <property type="match status" value="1"/>
</dbReference>